<dbReference type="InterPro" id="IPR039755">
    <property type="entry name" value="TBC1D23"/>
</dbReference>
<dbReference type="SUPFAM" id="SSF47923">
    <property type="entry name" value="Ypt/Rab-GAP domain of gyp1p"/>
    <property type="match status" value="1"/>
</dbReference>
<evidence type="ECO:0000256" key="2">
    <source>
        <dbReference type="ARBA" id="ARBA00014207"/>
    </source>
</evidence>
<dbReference type="SMART" id="SM00164">
    <property type="entry name" value="TBC"/>
    <property type="match status" value="1"/>
</dbReference>
<keyword evidence="4" id="KW-0333">Golgi apparatus</keyword>
<dbReference type="CDD" id="cd20788">
    <property type="entry name" value="TBC1D23_C-like"/>
    <property type="match status" value="1"/>
</dbReference>
<evidence type="ECO:0000313" key="7">
    <source>
        <dbReference type="EMBL" id="KAK2169963.1"/>
    </source>
</evidence>
<dbReference type="GO" id="GO:0005829">
    <property type="term" value="C:cytosol"/>
    <property type="evidence" value="ECO:0007669"/>
    <property type="project" value="GOC"/>
</dbReference>
<keyword evidence="3" id="KW-0217">Developmental protein</keyword>
<dbReference type="PROSITE" id="PS50086">
    <property type="entry name" value="TBC_RABGAP"/>
    <property type="match status" value="1"/>
</dbReference>
<evidence type="ECO:0000313" key="8">
    <source>
        <dbReference type="Proteomes" id="UP001208570"/>
    </source>
</evidence>
<dbReference type="PROSITE" id="PS50206">
    <property type="entry name" value="RHODANESE_3"/>
    <property type="match status" value="1"/>
</dbReference>
<dbReference type="InterPro" id="IPR035969">
    <property type="entry name" value="Rab-GAP_TBC_sf"/>
</dbReference>
<comment type="caution">
    <text evidence="7">The sequence shown here is derived from an EMBL/GenBank/DDBJ whole genome shotgun (WGS) entry which is preliminary data.</text>
</comment>
<dbReference type="EMBL" id="JAODUP010000005">
    <property type="protein sequence ID" value="KAK2169963.1"/>
    <property type="molecule type" value="Genomic_DNA"/>
</dbReference>
<dbReference type="PANTHER" id="PTHR13297:SF5">
    <property type="entry name" value="TBC1 DOMAIN FAMILY MEMBER 23"/>
    <property type="match status" value="1"/>
</dbReference>
<dbReference type="PANTHER" id="PTHR13297">
    <property type="entry name" value="TBC1 DOMAIN FAMILY MEMBER 23-RELATED"/>
    <property type="match status" value="1"/>
</dbReference>
<accession>A0AAD9KG98</accession>
<dbReference type="FunFam" id="1.10.472.80:FF:000017">
    <property type="entry name" value="TBC1 domain family member 23"/>
    <property type="match status" value="1"/>
</dbReference>
<dbReference type="AlphaFoldDB" id="A0AAD9KG98"/>
<organism evidence="7 8">
    <name type="scientific">Paralvinella palmiformis</name>
    <dbReference type="NCBI Taxonomy" id="53620"/>
    <lineage>
        <taxon>Eukaryota</taxon>
        <taxon>Metazoa</taxon>
        <taxon>Spiralia</taxon>
        <taxon>Lophotrochozoa</taxon>
        <taxon>Annelida</taxon>
        <taxon>Polychaeta</taxon>
        <taxon>Sedentaria</taxon>
        <taxon>Canalipalpata</taxon>
        <taxon>Terebellida</taxon>
        <taxon>Terebelliformia</taxon>
        <taxon>Alvinellidae</taxon>
        <taxon>Paralvinella</taxon>
    </lineage>
</organism>
<dbReference type="Proteomes" id="UP001208570">
    <property type="component" value="Unassembled WGS sequence"/>
</dbReference>
<proteinExistence type="predicted"/>
<dbReference type="SUPFAM" id="SSF52821">
    <property type="entry name" value="Rhodanese/Cell cycle control phosphatase"/>
    <property type="match status" value="1"/>
</dbReference>
<dbReference type="Pfam" id="PF19430">
    <property type="entry name" value="TBC1D23_C"/>
    <property type="match status" value="1"/>
</dbReference>
<evidence type="ECO:0000256" key="3">
    <source>
        <dbReference type="ARBA" id="ARBA00022473"/>
    </source>
</evidence>
<dbReference type="GO" id="GO:0099041">
    <property type="term" value="P:vesicle tethering to Golgi"/>
    <property type="evidence" value="ECO:0007669"/>
    <property type="project" value="TreeGrafter"/>
</dbReference>
<protein>
    <recommendedName>
        <fullName evidence="2">TBC1 domain family member 23</fullName>
    </recommendedName>
</protein>
<dbReference type="InterPro" id="IPR036873">
    <property type="entry name" value="Rhodanese-like_dom_sf"/>
</dbReference>
<feature type="domain" description="Rhodanese" evidence="6">
    <location>
        <begin position="291"/>
        <end position="403"/>
    </location>
</feature>
<dbReference type="GO" id="GO:0005802">
    <property type="term" value="C:trans-Golgi network"/>
    <property type="evidence" value="ECO:0007669"/>
    <property type="project" value="TreeGrafter"/>
</dbReference>
<dbReference type="GO" id="GO:0042147">
    <property type="term" value="P:retrograde transport, endosome to Golgi"/>
    <property type="evidence" value="ECO:0007669"/>
    <property type="project" value="InterPro"/>
</dbReference>
<keyword evidence="8" id="KW-1185">Reference proteome</keyword>
<dbReference type="Gene3D" id="1.10.472.80">
    <property type="entry name" value="Ypt/Rab-GAP domain of gyp1p, domain 3"/>
    <property type="match status" value="1"/>
</dbReference>
<evidence type="ECO:0000259" key="5">
    <source>
        <dbReference type="PROSITE" id="PS50086"/>
    </source>
</evidence>
<gene>
    <name evidence="7" type="ORF">LSH36_5g02007</name>
</gene>
<evidence type="ECO:0000256" key="4">
    <source>
        <dbReference type="ARBA" id="ARBA00023034"/>
    </source>
</evidence>
<name>A0AAD9KG98_9ANNE</name>
<dbReference type="Pfam" id="PF00566">
    <property type="entry name" value="RabGAP-TBC"/>
    <property type="match status" value="1"/>
</dbReference>
<dbReference type="Pfam" id="PF00581">
    <property type="entry name" value="Rhodanese"/>
    <property type="match status" value="1"/>
</dbReference>
<dbReference type="Gene3D" id="3.40.250.10">
    <property type="entry name" value="Rhodanese-like domain"/>
    <property type="match status" value="1"/>
</dbReference>
<sequence length="642" mass="72921">MYACCIDNSICLNVKDRSNALASFDELYDMPEQDLLREDCHSLVDQIGNDEEEKLSVASDLESILTFFCKSHGISYQRNNGWLEILQPMLALKLSKSDLYNLFYAFVSRYIPRDCNKNGKPFHLFRLLLQYHDPELCSFLDTRKIAPDTYAISWFRSLFASQCDLKVILNMWDVYLQHTDPFLAFFLTLVILVNAKEQLITMKDASKHEIIEKLITFPSGLEADDIEDFCSLAQYYASKTPQSFRQDFGQHLFRTSATLQKVDTDSLANYALCLPVSVKELVETSQTTRGDMVRYFVVDCRPAEQYNSGHLPTAFHLDANLMLQSPIEFATAVQTLLTAQKQALAAGSAAGGEHLCFMGSGREEEDQYVNMVVARFLQQNSQYVSLAHGGYSALHEMLDDHLQDGLMDHNQLTCIVCNPMCTLANGVEYDYTEEYSKSDKGESLIDSIAKLSDVVKSKSAVVKSKMINYIKNEQPLTERHVSSEDRVGKRYRNTQSVFTIGDDDEDACDMISSDDEHRDVVNVNTWLHKPDVKFSYPCQHIKETGFTYNSYLMVTDTHLFILRLIPEKKGMAWVQARRALGNVVKITSKKRTPDLITFKYGYSDDQGIKVTDMDRLIIPKAAEATKNIRQQILAVLDSLDAS</sequence>
<dbReference type="InterPro" id="IPR045799">
    <property type="entry name" value="TBC1D23_C"/>
</dbReference>
<evidence type="ECO:0000259" key="6">
    <source>
        <dbReference type="PROSITE" id="PS50206"/>
    </source>
</evidence>
<dbReference type="InterPro" id="IPR000195">
    <property type="entry name" value="Rab-GAP-TBC_dom"/>
</dbReference>
<reference evidence="7" key="1">
    <citation type="journal article" date="2023" name="Mol. Biol. Evol.">
        <title>Third-Generation Sequencing Reveals the Adaptive Role of the Epigenome in Three Deep-Sea Polychaetes.</title>
        <authorList>
            <person name="Perez M."/>
            <person name="Aroh O."/>
            <person name="Sun Y."/>
            <person name="Lan Y."/>
            <person name="Juniper S.K."/>
            <person name="Young C.R."/>
            <person name="Angers B."/>
            <person name="Qian P.Y."/>
        </authorList>
    </citation>
    <scope>NUCLEOTIDE SEQUENCE</scope>
    <source>
        <strain evidence="7">P08H-3</strain>
    </source>
</reference>
<comment type="subcellular location">
    <subcellularLocation>
        <location evidence="1">Golgi apparatus</location>
        <location evidence="1">trans-Golgi network</location>
    </subcellularLocation>
</comment>
<feature type="domain" description="Rab-GAP TBC" evidence="5">
    <location>
        <begin position="1"/>
        <end position="179"/>
    </location>
</feature>
<evidence type="ECO:0000256" key="1">
    <source>
        <dbReference type="ARBA" id="ARBA00004601"/>
    </source>
</evidence>
<dbReference type="InterPro" id="IPR001763">
    <property type="entry name" value="Rhodanese-like_dom"/>
</dbReference>